<comment type="caution">
    <text evidence="1">The sequence shown here is derived from an EMBL/GenBank/DDBJ whole genome shotgun (WGS) entry which is preliminary data.</text>
</comment>
<keyword evidence="2" id="KW-1185">Reference proteome</keyword>
<name>A0ABQ4M923_9BACL</name>
<evidence type="ECO:0000313" key="1">
    <source>
        <dbReference type="EMBL" id="GIP52487.1"/>
    </source>
</evidence>
<organism evidence="1 2">
    <name type="scientific">Paenibacillus vini</name>
    <dbReference type="NCBI Taxonomy" id="1476024"/>
    <lineage>
        <taxon>Bacteria</taxon>
        <taxon>Bacillati</taxon>
        <taxon>Bacillota</taxon>
        <taxon>Bacilli</taxon>
        <taxon>Bacillales</taxon>
        <taxon>Paenibacillaceae</taxon>
        <taxon>Paenibacillus</taxon>
    </lineage>
</organism>
<accession>A0ABQ4M923</accession>
<sequence>MLRDEAQCCSLAGKRPESKLKFCTKEEHGVYDALNALIKHSRRTYDGPGISPDASTMHPNELSEPYLAKKRQFEILTNLSNLISRKVVLIEHKFTQ</sequence>
<dbReference type="EMBL" id="BOSL01000003">
    <property type="protein sequence ID" value="GIP52487.1"/>
    <property type="molecule type" value="Genomic_DNA"/>
</dbReference>
<gene>
    <name evidence="1" type="ORF">J42TS3_15220</name>
</gene>
<protein>
    <submittedName>
        <fullName evidence="1">Uncharacterized protein</fullName>
    </submittedName>
</protein>
<proteinExistence type="predicted"/>
<dbReference type="Proteomes" id="UP000679992">
    <property type="component" value="Unassembled WGS sequence"/>
</dbReference>
<evidence type="ECO:0000313" key="2">
    <source>
        <dbReference type="Proteomes" id="UP000679992"/>
    </source>
</evidence>
<reference evidence="1 2" key="1">
    <citation type="submission" date="2021-03" db="EMBL/GenBank/DDBJ databases">
        <title>Antimicrobial resistance genes in bacteria isolated from Japanese honey, and their potential for conferring macrolide and lincosamide resistance in the American foulbrood pathogen Paenibacillus larvae.</title>
        <authorList>
            <person name="Okamoto M."/>
            <person name="Kumagai M."/>
            <person name="Kanamori H."/>
            <person name="Takamatsu D."/>
        </authorList>
    </citation>
    <scope>NUCLEOTIDE SEQUENCE [LARGE SCALE GENOMIC DNA]</scope>
    <source>
        <strain evidence="1 2">J42TS3</strain>
    </source>
</reference>